<feature type="transmembrane region" description="Helical" evidence="2">
    <location>
        <begin position="307"/>
        <end position="330"/>
    </location>
</feature>
<evidence type="ECO:0000256" key="1">
    <source>
        <dbReference type="SAM" id="MobiDB-lite"/>
    </source>
</evidence>
<feature type="signal peptide" evidence="3">
    <location>
        <begin position="1"/>
        <end position="21"/>
    </location>
</feature>
<proteinExistence type="predicted"/>
<protein>
    <submittedName>
        <fullName evidence="4">Uncharacterized protein</fullName>
    </submittedName>
</protein>
<sequence>MAATMWIFLAILTLMVVTIQAAGDEETIKVEKREMDPEFYRRYNRLRRVYGHNPFAFDFFKYFLRNRGQRRERRQVSNFPTSNGGGFNGGYLTYDPNQQAPTPQRTKDTKRETTRRRKPFRPAMLTKACGTDCNKCGTSSVGAASSYGAFSVPASSSAPPSSSPPASSTQTGAKKLVPPCGTDTALSSLITVLHSMTLIAAKSGLKTIVLAVSMSSPSSFFSAMVPTGTSTISWASGAATALPAGSCVPMGHSSPETSKVPGKKMIYRMFGVIETLVLNVFDGLMRFSSSSTVKAVSLVVFGVISEIFMYMVLGLCCVFISLIIQVHDIIEKNEEKPAESALAEPEMIENQGLEIFICAFILVTCTTFKLHPVMDLSILTSLISLFALASCRIYSVENADGSFTIGLDSDSRGESANSLVALLSKSAGYTLDGDYESQPQPQVVEEPPAETRDLLSPHMEILRLIEIFLKFKGELASRMYAVVTDNYDLIRSVYMTVINKIGSLHSFTLVGIKILRKILEFATALMAQWQISLPPVSLDLNTMGPKMTRFLLCALFVAATVASVAASLPQNNGQIDVKIHHETPSYHVQGGGEHHRGVILFLVVVGVAMATSSPNSPPKDTADTPDAAPGSVNNNGDTGVKTAEGSAGQKDRYASPTTFLRHLPSLSHCGAMIFSNIVNRTLSSAIARSPSIRFRYGASRDQKATTTAAPPASTSQAAPSQPGEAIYDFQIPPRWKRRPMSDEEIAYVNRGGPE</sequence>
<keyword evidence="2" id="KW-1133">Transmembrane helix</keyword>
<comment type="caution">
    <text evidence="4">The sequence shown here is derived from an EMBL/GenBank/DDBJ whole genome shotgun (WGS) entry which is preliminary data.</text>
</comment>
<feature type="transmembrane region" description="Helical" evidence="2">
    <location>
        <begin position="266"/>
        <end position="287"/>
    </location>
</feature>
<feature type="compositionally biased region" description="Polar residues" evidence="1">
    <location>
        <begin position="95"/>
        <end position="104"/>
    </location>
</feature>
<feature type="compositionally biased region" description="Low complexity" evidence="1">
    <location>
        <begin position="704"/>
        <end position="722"/>
    </location>
</feature>
<accession>A0A8J6HDZ5</accession>
<keyword evidence="3" id="KW-0732">Signal</keyword>
<evidence type="ECO:0000313" key="4">
    <source>
        <dbReference type="EMBL" id="KAH0812914.1"/>
    </source>
</evidence>
<feature type="region of interest" description="Disordered" evidence="1">
    <location>
        <begin position="71"/>
        <end position="121"/>
    </location>
</feature>
<gene>
    <name evidence="4" type="ORF">GEV33_009881</name>
</gene>
<feature type="compositionally biased region" description="Low complexity" evidence="1">
    <location>
        <begin position="153"/>
        <end position="168"/>
    </location>
</feature>
<evidence type="ECO:0000313" key="5">
    <source>
        <dbReference type="Proteomes" id="UP000719412"/>
    </source>
</evidence>
<keyword evidence="5" id="KW-1185">Reference proteome</keyword>
<feature type="region of interest" description="Disordered" evidence="1">
    <location>
        <begin position="699"/>
        <end position="754"/>
    </location>
</feature>
<feature type="region of interest" description="Disordered" evidence="1">
    <location>
        <begin position="613"/>
        <end position="653"/>
    </location>
</feature>
<reference evidence="4" key="2">
    <citation type="submission" date="2021-08" db="EMBL/GenBank/DDBJ databases">
        <authorList>
            <person name="Eriksson T."/>
        </authorList>
    </citation>
    <scope>NUCLEOTIDE SEQUENCE</scope>
    <source>
        <strain evidence="4">Stoneville</strain>
        <tissue evidence="4">Whole head</tissue>
    </source>
</reference>
<organism evidence="4 5">
    <name type="scientific">Tenebrio molitor</name>
    <name type="common">Yellow mealworm beetle</name>
    <dbReference type="NCBI Taxonomy" id="7067"/>
    <lineage>
        <taxon>Eukaryota</taxon>
        <taxon>Metazoa</taxon>
        <taxon>Ecdysozoa</taxon>
        <taxon>Arthropoda</taxon>
        <taxon>Hexapoda</taxon>
        <taxon>Insecta</taxon>
        <taxon>Pterygota</taxon>
        <taxon>Neoptera</taxon>
        <taxon>Endopterygota</taxon>
        <taxon>Coleoptera</taxon>
        <taxon>Polyphaga</taxon>
        <taxon>Cucujiformia</taxon>
        <taxon>Tenebrionidae</taxon>
        <taxon>Tenebrio</taxon>
    </lineage>
</organism>
<keyword evidence="2" id="KW-0812">Transmembrane</keyword>
<evidence type="ECO:0000256" key="2">
    <source>
        <dbReference type="SAM" id="Phobius"/>
    </source>
</evidence>
<feature type="transmembrane region" description="Helical" evidence="2">
    <location>
        <begin position="550"/>
        <end position="568"/>
    </location>
</feature>
<keyword evidence="2" id="KW-0472">Membrane</keyword>
<evidence type="ECO:0000256" key="3">
    <source>
        <dbReference type="SAM" id="SignalP"/>
    </source>
</evidence>
<feature type="chain" id="PRO_5035154121" evidence="3">
    <location>
        <begin position="22"/>
        <end position="754"/>
    </location>
</feature>
<dbReference type="EMBL" id="JABDTM020025718">
    <property type="protein sequence ID" value="KAH0812914.1"/>
    <property type="molecule type" value="Genomic_DNA"/>
</dbReference>
<dbReference type="Proteomes" id="UP000719412">
    <property type="component" value="Unassembled WGS sequence"/>
</dbReference>
<dbReference type="AlphaFoldDB" id="A0A8J6HDZ5"/>
<feature type="region of interest" description="Disordered" evidence="1">
    <location>
        <begin position="153"/>
        <end position="176"/>
    </location>
</feature>
<name>A0A8J6HDZ5_TENMO</name>
<reference evidence="4" key="1">
    <citation type="journal article" date="2020" name="J Insects Food Feed">
        <title>The yellow mealworm (Tenebrio molitor) genome: a resource for the emerging insects as food and feed industry.</title>
        <authorList>
            <person name="Eriksson T."/>
            <person name="Andere A."/>
            <person name="Kelstrup H."/>
            <person name="Emery V."/>
            <person name="Picard C."/>
        </authorList>
    </citation>
    <scope>NUCLEOTIDE SEQUENCE</scope>
    <source>
        <strain evidence="4">Stoneville</strain>
        <tissue evidence="4">Whole head</tissue>
    </source>
</reference>